<dbReference type="AlphaFoldDB" id="L2GME8"/>
<dbReference type="SUPFAM" id="SSF48452">
    <property type="entry name" value="TPR-like"/>
    <property type="match status" value="1"/>
</dbReference>
<dbReference type="RefSeq" id="XP_007604897.1">
    <property type="nucleotide sequence ID" value="XM_007604835.1"/>
</dbReference>
<dbReference type="STRING" id="993615.L2GME8"/>
<dbReference type="EMBL" id="JH370143">
    <property type="protein sequence ID" value="ELA41467.1"/>
    <property type="molecule type" value="Genomic_DNA"/>
</dbReference>
<proteinExistence type="predicted"/>
<reference evidence="3" key="1">
    <citation type="submission" date="2011-05" db="EMBL/GenBank/DDBJ databases">
        <title>The genome sequence of Vittaforma corneae strain ATCC 50505.</title>
        <authorList>
            <consortium name="The Broad Institute Genome Sequencing Platform"/>
            <person name="Cuomo C."/>
            <person name="Didier E."/>
            <person name="Bowers L."/>
            <person name="Young S.K."/>
            <person name="Zeng Q."/>
            <person name="Gargeya S."/>
            <person name="Fitzgerald M."/>
            <person name="Haas B."/>
            <person name="Abouelleil A."/>
            <person name="Alvarado L."/>
            <person name="Arachchi H.M."/>
            <person name="Berlin A."/>
            <person name="Chapman S.B."/>
            <person name="Gearin G."/>
            <person name="Goldberg J."/>
            <person name="Griggs A."/>
            <person name="Gujja S."/>
            <person name="Hansen M."/>
            <person name="Heiman D."/>
            <person name="Howarth C."/>
            <person name="Larimer J."/>
            <person name="Lui A."/>
            <person name="MacDonald P.J.P."/>
            <person name="McCowen C."/>
            <person name="Montmayeur A."/>
            <person name="Murphy C."/>
            <person name="Neiman D."/>
            <person name="Pearson M."/>
            <person name="Priest M."/>
            <person name="Roberts A."/>
            <person name="Saif S."/>
            <person name="Shea T."/>
            <person name="Sisk P."/>
            <person name="Stolte C."/>
            <person name="Sykes S."/>
            <person name="Wortman J."/>
            <person name="Nusbaum C."/>
            <person name="Birren B."/>
        </authorList>
    </citation>
    <scope>NUCLEOTIDE SEQUENCE [LARGE SCALE GENOMIC DNA]</scope>
    <source>
        <strain evidence="3">ATCC 50505</strain>
    </source>
</reference>
<dbReference type="InterPro" id="IPR019734">
    <property type="entry name" value="TPR_rpt"/>
</dbReference>
<evidence type="ECO:0000256" key="1">
    <source>
        <dbReference type="PROSITE-ProRule" id="PRU00339"/>
    </source>
</evidence>
<dbReference type="InterPro" id="IPR011990">
    <property type="entry name" value="TPR-like_helical_dom_sf"/>
</dbReference>
<protein>
    <submittedName>
        <fullName evidence="2">Uncharacterized protein</fullName>
    </submittedName>
</protein>
<dbReference type="SUPFAM" id="SSF81901">
    <property type="entry name" value="HCP-like"/>
    <property type="match status" value="1"/>
</dbReference>
<evidence type="ECO:0000313" key="2">
    <source>
        <dbReference type="EMBL" id="ELA41467.1"/>
    </source>
</evidence>
<dbReference type="OrthoDB" id="2190636at2759"/>
<sequence>MGSFQYMHKNGGSRAGVVFLTCAVVGGVLAFHINLISYKNLPMVKISLESNREIEITKDIVLDHETFELVGKALNHHSLEDILDVSYSIRSNYAQAKCLLDMAEKRCSSELQQENVDIQKAGLMIQHKLDVKPLLEKLQSSDDKRVDFLRGVFLLNMNQIEDAEFCFEKIGYKNGLERCAVMKKDTKEMSISNDPIVKCYFSSKNWSKFDASVDNNNFLYIIGKSDVFDDKENVDIKIKHIEQEIDSSTDAMILNGLIDKLNALICEGVSSPQILYDIGKIYHILENYESAAQWYEKALSLDIDYLPAKFNLSRIKNELVECKHKCTAIRDFNAIVSLKNLVFDVDLNDCSDFVRKLCWIIIQARNMNKSAIPEMKSISKYIDHVALENNKAILMDNDTSIEIFQNLMKNIDFNRLEFVKYNLGVSKRDVKLLEECSLPEAHLYCDYLKNNISTSDIKLRAYLTGDKSLVHDMNDPFCVIFVGNKLLDEFTGSHCLDTSLLDKAEAVFRSSTSSPLCINGLGICAVFKNNITVAIKLFNQITSEFSGAFKNLGFCYLLQKNYAKAVDCFLQMSSVKLSKSDEKALLCLVEKTKDLRMIDFLIEKGLDRLKKTKALILLERGDIKKAVDLKVEDSEVLEKIDELRK</sequence>
<dbReference type="SMART" id="SM00028">
    <property type="entry name" value="TPR"/>
    <property type="match status" value="2"/>
</dbReference>
<keyword evidence="3" id="KW-1185">Reference proteome</keyword>
<dbReference type="Gene3D" id="1.25.40.10">
    <property type="entry name" value="Tetratricopeptide repeat domain"/>
    <property type="match status" value="2"/>
</dbReference>
<dbReference type="PROSITE" id="PS50005">
    <property type="entry name" value="TPR"/>
    <property type="match status" value="1"/>
</dbReference>
<dbReference type="Pfam" id="PF13181">
    <property type="entry name" value="TPR_8"/>
    <property type="match status" value="1"/>
</dbReference>
<organism evidence="2 3">
    <name type="scientific">Vittaforma corneae (strain ATCC 50505)</name>
    <name type="common">Microsporidian parasite</name>
    <name type="synonym">Nosema corneum</name>
    <dbReference type="NCBI Taxonomy" id="993615"/>
    <lineage>
        <taxon>Eukaryota</taxon>
        <taxon>Fungi</taxon>
        <taxon>Fungi incertae sedis</taxon>
        <taxon>Microsporidia</taxon>
        <taxon>Nosematidae</taxon>
        <taxon>Vittaforma</taxon>
    </lineage>
</organism>
<dbReference type="InParanoid" id="L2GME8"/>
<feature type="repeat" description="TPR" evidence="1">
    <location>
        <begin position="272"/>
        <end position="305"/>
    </location>
</feature>
<dbReference type="Proteomes" id="UP000011082">
    <property type="component" value="Unassembled WGS sequence"/>
</dbReference>
<evidence type="ECO:0000313" key="3">
    <source>
        <dbReference type="Proteomes" id="UP000011082"/>
    </source>
</evidence>
<keyword evidence="1" id="KW-0802">TPR repeat</keyword>
<dbReference type="OMA" id="FHINLIS"/>
<name>L2GME8_VITCO</name>
<dbReference type="GeneID" id="19882162"/>
<accession>L2GME8</accession>
<dbReference type="VEuPathDB" id="MicrosporidiaDB:VICG_01451"/>
<gene>
    <name evidence="2" type="ORF">VICG_01451</name>
</gene>
<dbReference type="HOGENOM" id="CLU_424655_0_0_1"/>